<feature type="compositionally biased region" description="Polar residues" evidence="2">
    <location>
        <begin position="695"/>
        <end position="722"/>
    </location>
</feature>
<feature type="region of interest" description="Disordered" evidence="2">
    <location>
        <begin position="401"/>
        <end position="634"/>
    </location>
</feature>
<evidence type="ECO:0000256" key="2">
    <source>
        <dbReference type="SAM" id="MobiDB-lite"/>
    </source>
</evidence>
<dbReference type="InterPro" id="IPR052743">
    <property type="entry name" value="Glutaminase_GtaA"/>
</dbReference>
<organism evidence="4 5">
    <name type="scientific">Cryptococcus tetragattii IND107</name>
    <dbReference type="NCBI Taxonomy" id="1296105"/>
    <lineage>
        <taxon>Eukaryota</taxon>
        <taxon>Fungi</taxon>
        <taxon>Dikarya</taxon>
        <taxon>Basidiomycota</taxon>
        <taxon>Agaricomycotina</taxon>
        <taxon>Tremellomycetes</taxon>
        <taxon>Tremellales</taxon>
        <taxon>Cryptococcaceae</taxon>
        <taxon>Cryptococcus</taxon>
        <taxon>Cryptococcus gattii species complex</taxon>
    </lineage>
</organism>
<protein>
    <recommendedName>
        <fullName evidence="3">RRM domain-containing protein</fullName>
    </recommendedName>
</protein>
<dbReference type="EMBL" id="ATAM02000002">
    <property type="protein sequence ID" value="KAL0253943.1"/>
    <property type="molecule type" value="Genomic_DNA"/>
</dbReference>
<evidence type="ECO:0000256" key="1">
    <source>
        <dbReference type="PROSITE-ProRule" id="PRU00176"/>
    </source>
</evidence>
<feature type="region of interest" description="Disordered" evidence="2">
    <location>
        <begin position="695"/>
        <end position="768"/>
    </location>
</feature>
<dbReference type="GeneID" id="91988179"/>
<name>A0ABR3BZX7_9TREE</name>
<reference evidence="5" key="1">
    <citation type="submission" date="2015-01" db="EMBL/GenBank/DDBJ databases">
        <title>The Genome Sequence of Cryptococcus gattii MMRL2647.</title>
        <authorList>
            <consortium name="The Broad Institute Genomics Platform"/>
            <person name="Cuomo C."/>
            <person name="Litvintseva A."/>
            <person name="Chen Y."/>
            <person name="Heitman J."/>
            <person name="Sun S."/>
            <person name="Springer D."/>
            <person name="Dromer F."/>
            <person name="Young S."/>
            <person name="Zeng Q."/>
            <person name="Gargeya S."/>
            <person name="Abouelleil A."/>
            <person name="Alvarado L."/>
            <person name="Chapman S.B."/>
            <person name="Gainer-Dewar J."/>
            <person name="Goldberg J."/>
            <person name="Griggs A."/>
            <person name="Gujja S."/>
            <person name="Hansen M."/>
            <person name="Howarth C."/>
            <person name="Imamovic A."/>
            <person name="Larimer J."/>
            <person name="Murphy C."/>
            <person name="Naylor J."/>
            <person name="Pearson M."/>
            <person name="Priest M."/>
            <person name="Roberts A."/>
            <person name="Saif S."/>
            <person name="Shea T."/>
            <person name="Sykes S."/>
            <person name="Wortman J."/>
            <person name="Nusbaum C."/>
            <person name="Birren B."/>
        </authorList>
    </citation>
    <scope>NUCLEOTIDE SEQUENCE [LARGE SCALE GENOMIC DNA]</scope>
    <source>
        <strain evidence="5">IND107</strain>
    </source>
</reference>
<dbReference type="InterPro" id="IPR018829">
    <property type="entry name" value="DUF2433"/>
</dbReference>
<feature type="compositionally biased region" description="Basic and acidic residues" evidence="2">
    <location>
        <begin position="745"/>
        <end position="754"/>
    </location>
</feature>
<evidence type="ECO:0000313" key="4">
    <source>
        <dbReference type="EMBL" id="KAL0253943.1"/>
    </source>
</evidence>
<feature type="compositionally biased region" description="Basic and acidic residues" evidence="2">
    <location>
        <begin position="530"/>
        <end position="554"/>
    </location>
</feature>
<dbReference type="Pfam" id="PF00076">
    <property type="entry name" value="RRM_1"/>
    <property type="match status" value="1"/>
</dbReference>
<gene>
    <name evidence="4" type="ORF">I308_101321</name>
</gene>
<feature type="compositionally biased region" description="Polar residues" evidence="2">
    <location>
        <begin position="415"/>
        <end position="434"/>
    </location>
</feature>
<feature type="domain" description="RRM" evidence="3">
    <location>
        <begin position="635"/>
        <end position="713"/>
    </location>
</feature>
<dbReference type="Gene3D" id="3.30.70.330">
    <property type="match status" value="1"/>
</dbReference>
<dbReference type="PANTHER" id="PTHR31987:SF11">
    <property type="entry name" value="DUF2433 DOMAIN-CONTAINING PROTEIN"/>
    <property type="match status" value="1"/>
</dbReference>
<dbReference type="InterPro" id="IPR000504">
    <property type="entry name" value="RRM_dom"/>
</dbReference>
<comment type="caution">
    <text evidence="4">The sequence shown here is derived from an EMBL/GenBank/DDBJ whole genome shotgun (WGS) entry which is preliminary data.</text>
</comment>
<dbReference type="InterPro" id="IPR035979">
    <property type="entry name" value="RBD_domain_sf"/>
</dbReference>
<feature type="compositionally biased region" description="Low complexity" evidence="2">
    <location>
        <begin position="491"/>
        <end position="528"/>
    </location>
</feature>
<evidence type="ECO:0000259" key="3">
    <source>
        <dbReference type="PROSITE" id="PS50102"/>
    </source>
</evidence>
<dbReference type="SMART" id="SM00360">
    <property type="entry name" value="RRM"/>
    <property type="match status" value="1"/>
</dbReference>
<dbReference type="PANTHER" id="PTHR31987">
    <property type="entry name" value="GLUTAMINASE A-RELATED"/>
    <property type="match status" value="1"/>
</dbReference>
<dbReference type="RefSeq" id="XP_066616164.1">
    <property type="nucleotide sequence ID" value="XM_066755878.1"/>
</dbReference>
<dbReference type="InterPro" id="IPR012677">
    <property type="entry name" value="Nucleotide-bd_a/b_plait_sf"/>
</dbReference>
<keyword evidence="5" id="KW-1185">Reference proteome</keyword>
<reference evidence="4 5" key="2">
    <citation type="submission" date="2024-01" db="EMBL/GenBank/DDBJ databases">
        <title>Comparative genomics of Cryptococcus and Kwoniella reveals pathogenesis evolution and contrasting modes of karyotype evolution via chromosome fusion or intercentromeric recombination.</title>
        <authorList>
            <person name="Coelho M.A."/>
            <person name="David-Palma M."/>
            <person name="Shea T."/>
            <person name="Bowers K."/>
            <person name="Mcginley-Smith S."/>
            <person name="Mohammad A.W."/>
            <person name="Gnirke A."/>
            <person name="Yurkov A.M."/>
            <person name="Nowrousian M."/>
            <person name="Sun S."/>
            <person name="Cuomo C.A."/>
            <person name="Heitman J."/>
        </authorList>
    </citation>
    <scope>NUCLEOTIDE SEQUENCE [LARGE SCALE GENOMIC DNA]</scope>
    <source>
        <strain evidence="4 5">IND107</strain>
    </source>
</reference>
<keyword evidence="1" id="KW-0694">RNA-binding</keyword>
<evidence type="ECO:0000313" key="5">
    <source>
        <dbReference type="Proteomes" id="UP000054399"/>
    </source>
</evidence>
<accession>A0ABR3BZX7</accession>
<proteinExistence type="predicted"/>
<feature type="compositionally biased region" description="Pro residues" evidence="2">
    <location>
        <begin position="437"/>
        <end position="449"/>
    </location>
</feature>
<dbReference type="Pfam" id="PF10360">
    <property type="entry name" value="DUF2433"/>
    <property type="match status" value="1"/>
</dbReference>
<dbReference type="SUPFAM" id="SSF54928">
    <property type="entry name" value="RNA-binding domain, RBD"/>
    <property type="match status" value="1"/>
</dbReference>
<feature type="compositionally biased region" description="Basic and acidic residues" evidence="2">
    <location>
        <begin position="563"/>
        <end position="591"/>
    </location>
</feature>
<feature type="compositionally biased region" description="Basic and acidic residues" evidence="2">
    <location>
        <begin position="615"/>
        <end position="632"/>
    </location>
</feature>
<dbReference type="PROSITE" id="PS50102">
    <property type="entry name" value="RRM"/>
    <property type="match status" value="1"/>
</dbReference>
<sequence>MSTPAMETHAPQTNPTPAIVSEKVPLNTQALPKIVFAGRTGRILCVADIRGDYHELNRLIREHDATAVIHTGDFGFMTAESVDRMNDKILRHLIQYSPLLPPAARTQLLAIPSSAGRSALINQLNNSSVHFPLSQFPHLLSGAINFPVPVFTTWGLVEDVNVIEKFRTGEYGVQNLAILDEATSRLVEVGGVKLRLLGLGGTVADHKLFDYGAFCSKISKTTEQPTGEGHGSIAGAQGTMWTTALQIGELIDTAQRTFSPDETRLFVSTTPTSRNGLMTLVSNAIKADLTISCGLHFRYPVSYNEYSIHPDFESYRRKLQQAKDDFKGLFDQVRDRVFGSLDDKQTALFHKSLSAIDNVPIADDGMWANTWHWSLSDAGFGNMLLSITDSRVSAETKSSGVNFAHRTGKGPALPTGTTIPSAPSGLNSVKSFSSRPGPGPIGARPPPTQGIPSAHGAPGAFASQGRPPIRPNMGPGFSTRPPSGPRNTRQFGSGPASSMGGMSQSQMFAQAQAQAAVSGKTAAAASLANGKKDEKNEKPEGDKGVNEEEKKEKLAANGNAIPEKIKYTDKKEEKKDVKPIEKSEGKEKSEGENPWEEDKEEKKGSNPWADEVADEGEKKDEDKGEFTEDAKPKRYSLYIKGLPTPTTEEELKAVVGESGQKAIQVKIIFDQFTKQQKDFGYLDFDSEEVMNEALKSSTGTIRDTPVNVSISKPTVPRYNSRQFGGPGGRGRGSFRGRGRGFGSGPRRERGEREGSGSGNATAGGEKKA</sequence>
<dbReference type="Proteomes" id="UP000054399">
    <property type="component" value="Unassembled WGS sequence"/>
</dbReference>